<evidence type="ECO:0000256" key="3">
    <source>
        <dbReference type="ARBA" id="ARBA00022729"/>
    </source>
</evidence>
<evidence type="ECO:0000256" key="4">
    <source>
        <dbReference type="ARBA" id="ARBA00022801"/>
    </source>
</evidence>
<feature type="domain" description="NlpC/P60" evidence="6">
    <location>
        <begin position="209"/>
        <end position="326"/>
    </location>
</feature>
<reference evidence="7 8" key="1">
    <citation type="journal article" date="2016" name="Nat. Commun.">
        <title>Thousands of microbial genomes shed light on interconnected biogeochemical processes in an aquifer system.</title>
        <authorList>
            <person name="Anantharaman K."/>
            <person name="Brown C.T."/>
            <person name="Hug L.A."/>
            <person name="Sharon I."/>
            <person name="Castelle C.J."/>
            <person name="Probst A.J."/>
            <person name="Thomas B.C."/>
            <person name="Singh A."/>
            <person name="Wilkins M.J."/>
            <person name="Karaoz U."/>
            <person name="Brodie E.L."/>
            <person name="Williams K.H."/>
            <person name="Hubbard S.S."/>
            <person name="Banfield J.F."/>
        </authorList>
    </citation>
    <scope>NUCLEOTIDE SEQUENCE [LARGE SCALE GENOMIC DNA]</scope>
</reference>
<proteinExistence type="inferred from homology"/>
<dbReference type="Proteomes" id="UP000178086">
    <property type="component" value="Unassembled WGS sequence"/>
</dbReference>
<sequence length="326" mass="35391">MTSPATANPLNTGRQAEVRKIKTQLSQIDQQLDVVVEEYNSASHSLNKTKSELKIVSAKLVEAEQESSQRQEAINKRVASLYRQGGLSYLEVLLSTSDLDQFLYCLELVERLADRDARIIADLKESKKEAAAYKTALVEKESAQQATVAELQAKKGNIQAQLNDRNKLLARIGREIAAERRAESRKQAQLRDKIKVSYNRGSSVSVSRGEGRSSAVGVAMGELGKPYSWGADGPGSFDCSGLTQYVYRQLGVSLPHSSRAQYNSGQRISRDDLESGDLVFFARGGSISHVGIYVGGGSFIHAPQTGDVVKISSLGSHGGYVGAVRP</sequence>
<dbReference type="InterPro" id="IPR000064">
    <property type="entry name" value="NLP_P60_dom"/>
</dbReference>
<gene>
    <name evidence="7" type="ORF">A2074_06065</name>
</gene>
<name>A0A1F2UTL8_9ACTN</name>
<dbReference type="InterPro" id="IPR051202">
    <property type="entry name" value="Peptidase_C40"/>
</dbReference>
<dbReference type="Gene3D" id="6.10.250.3150">
    <property type="match status" value="1"/>
</dbReference>
<evidence type="ECO:0000313" key="8">
    <source>
        <dbReference type="Proteomes" id="UP000178086"/>
    </source>
</evidence>
<keyword evidence="4" id="KW-0378">Hydrolase</keyword>
<dbReference type="GO" id="GO:0008234">
    <property type="term" value="F:cysteine-type peptidase activity"/>
    <property type="evidence" value="ECO:0007669"/>
    <property type="project" value="UniProtKB-KW"/>
</dbReference>
<keyword evidence="5" id="KW-0788">Thiol protease</keyword>
<evidence type="ECO:0000256" key="1">
    <source>
        <dbReference type="ARBA" id="ARBA00007074"/>
    </source>
</evidence>
<dbReference type="SUPFAM" id="SSF54001">
    <property type="entry name" value="Cysteine proteinases"/>
    <property type="match status" value="1"/>
</dbReference>
<dbReference type="PROSITE" id="PS51935">
    <property type="entry name" value="NLPC_P60"/>
    <property type="match status" value="1"/>
</dbReference>
<dbReference type="PANTHER" id="PTHR47053">
    <property type="entry name" value="MUREIN DD-ENDOPEPTIDASE MEPH-RELATED"/>
    <property type="match status" value="1"/>
</dbReference>
<evidence type="ECO:0000313" key="7">
    <source>
        <dbReference type="EMBL" id="OFW33973.1"/>
    </source>
</evidence>
<dbReference type="Gene3D" id="3.90.1720.10">
    <property type="entry name" value="endopeptidase domain like (from Nostoc punctiforme)"/>
    <property type="match status" value="1"/>
</dbReference>
<evidence type="ECO:0000259" key="6">
    <source>
        <dbReference type="PROSITE" id="PS51935"/>
    </source>
</evidence>
<evidence type="ECO:0000256" key="5">
    <source>
        <dbReference type="ARBA" id="ARBA00022807"/>
    </source>
</evidence>
<dbReference type="PANTHER" id="PTHR47053:SF1">
    <property type="entry name" value="MUREIN DD-ENDOPEPTIDASE MEPH-RELATED"/>
    <property type="match status" value="1"/>
</dbReference>
<dbReference type="Pfam" id="PF00877">
    <property type="entry name" value="NLPC_P60"/>
    <property type="match status" value="1"/>
</dbReference>
<dbReference type="EMBL" id="MELI01000055">
    <property type="protein sequence ID" value="OFW33973.1"/>
    <property type="molecule type" value="Genomic_DNA"/>
</dbReference>
<dbReference type="InterPro" id="IPR038765">
    <property type="entry name" value="Papain-like_cys_pep_sf"/>
</dbReference>
<dbReference type="InterPro" id="IPR057309">
    <property type="entry name" value="PcsB_CC"/>
</dbReference>
<keyword evidence="2" id="KW-0645">Protease</keyword>
<keyword evidence="3" id="KW-0732">Signal</keyword>
<dbReference type="GO" id="GO:0006508">
    <property type="term" value="P:proteolysis"/>
    <property type="evidence" value="ECO:0007669"/>
    <property type="project" value="UniProtKB-KW"/>
</dbReference>
<dbReference type="Pfam" id="PF24568">
    <property type="entry name" value="CC_PcsB"/>
    <property type="match status" value="1"/>
</dbReference>
<comment type="caution">
    <text evidence="7">The sequence shown here is derived from an EMBL/GenBank/DDBJ whole genome shotgun (WGS) entry which is preliminary data.</text>
</comment>
<dbReference type="AlphaFoldDB" id="A0A1F2UTL8"/>
<organism evidence="7 8">
    <name type="scientific">Candidatus Aquicultor primus</name>
    <dbReference type="NCBI Taxonomy" id="1797195"/>
    <lineage>
        <taxon>Bacteria</taxon>
        <taxon>Bacillati</taxon>
        <taxon>Actinomycetota</taxon>
        <taxon>Candidatus Aquicultoria</taxon>
        <taxon>Candidatus Aquicultorales</taxon>
        <taxon>Candidatus Aquicultoraceae</taxon>
        <taxon>Candidatus Aquicultor</taxon>
    </lineage>
</organism>
<comment type="similarity">
    <text evidence="1">Belongs to the peptidase C40 family.</text>
</comment>
<evidence type="ECO:0000256" key="2">
    <source>
        <dbReference type="ARBA" id="ARBA00022670"/>
    </source>
</evidence>
<protein>
    <recommendedName>
        <fullName evidence="6">NlpC/P60 domain-containing protein</fullName>
    </recommendedName>
</protein>
<accession>A0A1F2UTL8</accession>